<comment type="catalytic activity">
    <reaction evidence="5">
        <text>a 2-oxocarboxylate + 2 oxidized [2Fe-2S]-[ferredoxin] + CoA = an acyl-CoA + 2 reduced [2Fe-2S]-[ferredoxin] + CO2 + H(+)</text>
        <dbReference type="Rhea" id="RHEA:42316"/>
        <dbReference type="Rhea" id="RHEA-COMP:10000"/>
        <dbReference type="Rhea" id="RHEA-COMP:10001"/>
        <dbReference type="ChEBI" id="CHEBI:15378"/>
        <dbReference type="ChEBI" id="CHEBI:16526"/>
        <dbReference type="ChEBI" id="CHEBI:33737"/>
        <dbReference type="ChEBI" id="CHEBI:33738"/>
        <dbReference type="ChEBI" id="CHEBI:35179"/>
        <dbReference type="ChEBI" id="CHEBI:57287"/>
        <dbReference type="ChEBI" id="CHEBI:58342"/>
        <dbReference type="EC" id="1.2.7.11"/>
    </reaction>
</comment>
<dbReference type="Proteomes" id="UP000024332">
    <property type="component" value="Unassembled WGS sequence"/>
</dbReference>
<dbReference type="EMBL" id="JFZT01000035">
    <property type="protein sequence ID" value="EZQ10011.1"/>
    <property type="molecule type" value="Genomic_DNA"/>
</dbReference>
<dbReference type="AlphaFoldDB" id="A0A031LQB8"/>
<dbReference type="InterPro" id="IPR051479">
    <property type="entry name" value="PorB-like"/>
</dbReference>
<dbReference type="CDD" id="cd03376">
    <property type="entry name" value="TPP_PFOR_porB_like"/>
    <property type="match status" value="1"/>
</dbReference>
<dbReference type="NCBIfam" id="NF008819">
    <property type="entry name" value="PRK11865.1"/>
    <property type="match status" value="1"/>
</dbReference>
<sequence length="297" mass="32815">MSLGIRKMLNDTSLMSGTSACPGCPENIAMRMLSMALGKDVALVVIAGCSSVTQGLAPKNAYGYASLNIAFAAGPPAASGMWRAYKRRNRDVTVVVWAGDGGTSDIGFASLSGAAERNEDFIYLCVDNEAYMNTGGHRSGSTPHGALTPTTPEGKSGNKKEIPFIMIDHNIPYVATASVGYPHDFIDKVREAKTIRGFKYVHVLTPDPYGWLFDPSRTAEVAKLAVQTCYWPLFKWKDGRIEVSPESLHCLKKETRRPLKDFLSIQGRFKKIDEKGIEDLERYIDELWERISLNLKR</sequence>
<dbReference type="STRING" id="1160895.CM19_04535"/>
<dbReference type="EC" id="1.2.7.11" evidence="3"/>
<evidence type="ECO:0000256" key="4">
    <source>
        <dbReference type="ARBA" id="ARBA00023002"/>
    </source>
</evidence>
<comment type="caution">
    <text evidence="8">The sequence shown here is derived from an EMBL/GenBank/DDBJ whole genome shotgun (WGS) entry which is preliminary data.</text>
</comment>
<dbReference type="Pfam" id="PF02775">
    <property type="entry name" value="TPP_enzyme_C"/>
    <property type="match status" value="1"/>
</dbReference>
<evidence type="ECO:0000256" key="5">
    <source>
        <dbReference type="ARBA" id="ARBA00048893"/>
    </source>
</evidence>
<reference evidence="8 9" key="1">
    <citation type="submission" date="2014-03" db="EMBL/GenBank/DDBJ databases">
        <title>Draft genome sequence of the novel thermoacidophilic archaea Acidianus copahuensis ALE1 strain, isolated from Copahue volcanic area in Neuquen Argentina.</title>
        <authorList>
            <person name="Urbieta M.S."/>
            <person name="Rascovan N."/>
            <person name="Castro C."/>
            <person name="Revale S."/>
            <person name="Giaveno M.A."/>
            <person name="Vazquez M.P."/>
            <person name="Donati E.R."/>
        </authorList>
    </citation>
    <scope>NUCLEOTIDE SEQUENCE [LARGE SCALE GENOMIC DNA]</scope>
    <source>
        <strain evidence="8 9">ALE1</strain>
    </source>
</reference>
<dbReference type="GO" id="GO:0018491">
    <property type="term" value="F:2-oxobutyrate synthase activity"/>
    <property type="evidence" value="ECO:0007669"/>
    <property type="project" value="UniProtKB-ARBA"/>
</dbReference>
<comment type="subunit">
    <text evidence="2">Heterodimer composed of an alpha and a beta subunit.</text>
</comment>
<evidence type="ECO:0000313" key="8">
    <source>
        <dbReference type="EMBL" id="EZQ10011.1"/>
    </source>
</evidence>
<dbReference type="InterPro" id="IPR011766">
    <property type="entry name" value="TPP_enzyme_TPP-bd"/>
</dbReference>
<proteinExistence type="predicted"/>
<dbReference type="PANTHER" id="PTHR42897:SF1">
    <property type="entry name" value="2-OXOACID OXIDOREDUCTASE (FERREDOXIN)"/>
    <property type="match status" value="1"/>
</dbReference>
<dbReference type="InterPro" id="IPR029061">
    <property type="entry name" value="THDP-binding"/>
</dbReference>
<keyword evidence="4 8" id="KW-0560">Oxidoreductase</keyword>
<name>A0A031LQB8_9CREN</name>
<dbReference type="OrthoDB" id="296931at2157"/>
<accession>A0A031LQB8</accession>
<evidence type="ECO:0000256" key="1">
    <source>
        <dbReference type="ARBA" id="ARBA00003908"/>
    </source>
</evidence>
<feature type="domain" description="Thiamine pyrophosphate enzyme TPP-binding" evidence="7">
    <location>
        <begin position="48"/>
        <end position="203"/>
    </location>
</feature>
<dbReference type="SUPFAM" id="SSF52518">
    <property type="entry name" value="Thiamin diphosphate-binding fold (THDP-binding)"/>
    <property type="match status" value="1"/>
</dbReference>
<evidence type="ECO:0000256" key="6">
    <source>
        <dbReference type="SAM" id="MobiDB-lite"/>
    </source>
</evidence>
<dbReference type="Gene3D" id="3.40.50.970">
    <property type="match status" value="2"/>
</dbReference>
<evidence type="ECO:0000313" key="9">
    <source>
        <dbReference type="Proteomes" id="UP000024332"/>
    </source>
</evidence>
<dbReference type="RefSeq" id="WP_048099204.1">
    <property type="nucleotide sequence ID" value="NZ_JFZT01000035.1"/>
</dbReference>
<evidence type="ECO:0000256" key="2">
    <source>
        <dbReference type="ARBA" id="ARBA00011631"/>
    </source>
</evidence>
<evidence type="ECO:0000256" key="3">
    <source>
        <dbReference type="ARBA" id="ARBA00012691"/>
    </source>
</evidence>
<feature type="region of interest" description="Disordered" evidence="6">
    <location>
        <begin position="136"/>
        <end position="156"/>
    </location>
</feature>
<gene>
    <name evidence="8" type="ORF">CM19_04535</name>
</gene>
<dbReference type="GO" id="GO:0030976">
    <property type="term" value="F:thiamine pyrophosphate binding"/>
    <property type="evidence" value="ECO:0007669"/>
    <property type="project" value="InterPro"/>
</dbReference>
<comment type="function">
    <text evidence="1">Catalyzes the coenzyme A-dependent oxidative decarboxylation of different 2-oxoacids such as 2-oxoglutarate, pyruvate and 2-oxobutyrate to form their CoA derivatives.</text>
</comment>
<organism evidence="8 9">
    <name type="scientific">Candidatus Acidianus copahuensis</name>
    <dbReference type="NCBI Taxonomy" id="1160895"/>
    <lineage>
        <taxon>Archaea</taxon>
        <taxon>Thermoproteota</taxon>
        <taxon>Thermoprotei</taxon>
        <taxon>Sulfolobales</taxon>
        <taxon>Sulfolobaceae</taxon>
        <taxon>Acidianus</taxon>
    </lineage>
</organism>
<keyword evidence="9" id="KW-1185">Reference proteome</keyword>
<dbReference type="PANTHER" id="PTHR42897">
    <property type="entry name" value="PYRUVATE SYNTHASE SUBUNIT PORB"/>
    <property type="match status" value="1"/>
</dbReference>
<evidence type="ECO:0000259" key="7">
    <source>
        <dbReference type="Pfam" id="PF02775"/>
    </source>
</evidence>
<protein>
    <recommendedName>
        <fullName evidence="3">2-oxoacid oxidoreductase (ferredoxin)</fullName>
        <ecNumber evidence="3">1.2.7.11</ecNumber>
    </recommendedName>
</protein>
<dbReference type="GO" id="GO:0047553">
    <property type="term" value="F:2-oxoglutarate synthase activity"/>
    <property type="evidence" value="ECO:0007669"/>
    <property type="project" value="UniProtKB-ARBA"/>
</dbReference>
<dbReference type="GO" id="GO:0019164">
    <property type="term" value="F:pyruvate synthase activity"/>
    <property type="evidence" value="ECO:0007669"/>
    <property type="project" value="UniProtKB-ARBA"/>
</dbReference>